<dbReference type="PANTHER" id="PTHR21569:SF16">
    <property type="entry name" value="RIBOSOMAL PROTEIN S16"/>
    <property type="match status" value="1"/>
</dbReference>
<accession>A0A832ZTX6</accession>
<comment type="caution">
    <text evidence="4">The sequence shown here is derived from an EMBL/GenBank/DDBJ whole genome shotgun (WGS) entry which is preliminary data.</text>
</comment>
<feature type="compositionally biased region" description="Basic residues" evidence="3">
    <location>
        <begin position="122"/>
        <end position="136"/>
    </location>
</feature>
<dbReference type="GO" id="GO:0000462">
    <property type="term" value="P:maturation of SSU-rRNA from tricistronic rRNA transcript (SSU-rRNA, 5.8S rRNA, LSU-rRNA)"/>
    <property type="evidence" value="ECO:0007669"/>
    <property type="project" value="TreeGrafter"/>
</dbReference>
<evidence type="ECO:0000313" key="4">
    <source>
        <dbReference type="EMBL" id="HIQ28928.1"/>
    </source>
</evidence>
<organism evidence="4 5">
    <name type="scientific">Caldiarchaeum subterraneum</name>
    <dbReference type="NCBI Taxonomy" id="311458"/>
    <lineage>
        <taxon>Archaea</taxon>
        <taxon>Nitrososphaerota</taxon>
        <taxon>Candidatus Caldarchaeales</taxon>
        <taxon>Candidatus Caldarchaeaceae</taxon>
        <taxon>Candidatus Caldarchaeum</taxon>
    </lineage>
</organism>
<dbReference type="Gene3D" id="3.30.230.10">
    <property type="match status" value="1"/>
</dbReference>
<dbReference type="GO" id="GO:0003723">
    <property type="term" value="F:RNA binding"/>
    <property type="evidence" value="ECO:0007669"/>
    <property type="project" value="TreeGrafter"/>
</dbReference>
<keyword evidence="2" id="KW-0687">Ribonucleoprotein</keyword>
<feature type="region of interest" description="Disordered" evidence="3">
    <location>
        <begin position="111"/>
        <end position="136"/>
    </location>
</feature>
<evidence type="ECO:0000256" key="2">
    <source>
        <dbReference type="ARBA" id="ARBA00023274"/>
    </source>
</evidence>
<dbReference type="PANTHER" id="PTHR21569">
    <property type="entry name" value="RIBOSOMAL PROTEIN S9"/>
    <property type="match status" value="1"/>
</dbReference>
<dbReference type="InterPro" id="IPR020568">
    <property type="entry name" value="Ribosomal_Su5_D2-typ_SF"/>
</dbReference>
<keyword evidence="1 4" id="KW-0689">Ribosomal protein</keyword>
<dbReference type="Proteomes" id="UP000608579">
    <property type="component" value="Unassembled WGS sequence"/>
</dbReference>
<evidence type="ECO:0000256" key="3">
    <source>
        <dbReference type="SAM" id="MobiDB-lite"/>
    </source>
</evidence>
<dbReference type="Pfam" id="PF00380">
    <property type="entry name" value="Ribosomal_S9"/>
    <property type="match status" value="1"/>
</dbReference>
<evidence type="ECO:0000256" key="1">
    <source>
        <dbReference type="ARBA" id="ARBA00022980"/>
    </source>
</evidence>
<dbReference type="GO" id="GO:0006412">
    <property type="term" value="P:translation"/>
    <property type="evidence" value="ECO:0007669"/>
    <property type="project" value="InterPro"/>
</dbReference>
<name>A0A832ZTX6_CALS0</name>
<sequence length="136" mass="15218">MLGLRQKVLGVFVGRRKTAVARLVIRPGTGRVLINNTPLELFGNEIIRSKISVPLHLAPDFWKTHDFIVKVRGGGPMAIADAVASAIARGLASVKETFRQTILDYDRTLLSGDPRQAEPKKPNRRSARRFKQKSYR</sequence>
<evidence type="ECO:0000313" key="5">
    <source>
        <dbReference type="Proteomes" id="UP000608579"/>
    </source>
</evidence>
<reference evidence="4" key="1">
    <citation type="journal article" date="2020" name="ISME J.">
        <title>Gammaproteobacteria mediating utilization of methyl-, sulfur- and petroleum organic compounds in deep ocean hydrothermal plumes.</title>
        <authorList>
            <person name="Zhou Z."/>
            <person name="Liu Y."/>
            <person name="Pan J."/>
            <person name="Cron B.R."/>
            <person name="Toner B.M."/>
            <person name="Anantharaman K."/>
            <person name="Breier J.A."/>
            <person name="Dick G.J."/>
            <person name="Li M."/>
        </authorList>
    </citation>
    <scope>NUCLEOTIDE SEQUENCE</scope>
    <source>
        <strain evidence="4">SZUA-1515</strain>
    </source>
</reference>
<proteinExistence type="predicted"/>
<dbReference type="EMBL" id="DQVM01000001">
    <property type="protein sequence ID" value="HIQ28928.1"/>
    <property type="molecule type" value="Genomic_DNA"/>
</dbReference>
<dbReference type="InterPro" id="IPR000754">
    <property type="entry name" value="Ribosomal_uS9"/>
</dbReference>
<dbReference type="InterPro" id="IPR014721">
    <property type="entry name" value="Ribsml_uS5_D2-typ_fold_subgr"/>
</dbReference>
<gene>
    <name evidence="4" type="primary">rpsI</name>
    <name evidence="4" type="ORF">EYH45_00010</name>
</gene>
<dbReference type="GO" id="GO:0003735">
    <property type="term" value="F:structural constituent of ribosome"/>
    <property type="evidence" value="ECO:0007669"/>
    <property type="project" value="InterPro"/>
</dbReference>
<dbReference type="GO" id="GO:0022627">
    <property type="term" value="C:cytosolic small ribosomal subunit"/>
    <property type="evidence" value="ECO:0007669"/>
    <property type="project" value="TreeGrafter"/>
</dbReference>
<dbReference type="AlphaFoldDB" id="A0A832ZTX6"/>
<dbReference type="SUPFAM" id="SSF54211">
    <property type="entry name" value="Ribosomal protein S5 domain 2-like"/>
    <property type="match status" value="1"/>
</dbReference>
<protein>
    <submittedName>
        <fullName evidence="4">30S ribosomal protein S9</fullName>
    </submittedName>
</protein>